<feature type="compositionally biased region" description="Basic residues" evidence="1">
    <location>
        <begin position="106"/>
        <end position="115"/>
    </location>
</feature>
<protein>
    <submittedName>
        <fullName evidence="3">Uncharacterized protein</fullName>
    </submittedName>
</protein>
<evidence type="ECO:0000313" key="4">
    <source>
        <dbReference type="Proteomes" id="UP000769528"/>
    </source>
</evidence>
<reference evidence="3" key="1">
    <citation type="journal article" date="2021" name="Open Biol.">
        <title>Shared evolutionary footprints suggest mitochondrial oxidative damage underlies multiple complex I losses in fungi.</title>
        <authorList>
            <person name="Schikora-Tamarit M.A."/>
            <person name="Marcet-Houben M."/>
            <person name="Nosek J."/>
            <person name="Gabaldon T."/>
        </authorList>
    </citation>
    <scope>NUCLEOTIDE SEQUENCE</scope>
    <source>
        <strain evidence="3">CBS6341</strain>
    </source>
</reference>
<comment type="caution">
    <text evidence="3">The sequence shown here is derived from an EMBL/GenBank/DDBJ whole genome shotgun (WGS) entry which is preliminary data.</text>
</comment>
<sequence length="445" mass="50930">MTENSFLKQPPPEKTLTKGILSPHNSILDVLNHNIQDSSEELDETILTSNQTAPQHLTSHTKFNVNSWLDINNTDYSNIYPVNSRPNSSVLSSSPDMEASPQFHHHDGHHHNHHYHLQDQKEQHQRQQHSQRLINGDQFVLPDLSTTKFYGNDDEKILIIGYKRAQIYQCLSSRIQGNFTLNSSYSSDIVLIVFNGLQKIGNILNQLNNLYETNQNVVIIPFYKNIHFKIISQLLSKFNILCHPINYSDKFHINMTLSTILTAASETEEIDNLPFSYNYDHCIDHDDTDKNYINLSDNENCTIELPLNQNELIPIGGKSIIVKHQISKSIKRRRKSSKHGSKFKKIINFGLFLSIGIGVGFLSAYSISYFKNLTTKSNPKDHYEIIIKRSKAEEIIKTEAIALKNSISKVVNSIVEHSKKVIKSWDSYVSNTTAFANNSSLLWYF</sequence>
<dbReference type="EMBL" id="JAEUBF010001424">
    <property type="protein sequence ID" value="KAH3666601.1"/>
    <property type="molecule type" value="Genomic_DNA"/>
</dbReference>
<name>A0A9P8T5A8_9ASCO</name>
<keyword evidence="2" id="KW-0472">Membrane</keyword>
<feature type="compositionally biased region" description="Low complexity" evidence="1">
    <location>
        <begin position="86"/>
        <end position="95"/>
    </location>
</feature>
<feature type="compositionally biased region" description="Basic and acidic residues" evidence="1">
    <location>
        <begin position="116"/>
        <end position="125"/>
    </location>
</feature>
<keyword evidence="4" id="KW-1185">Reference proteome</keyword>
<reference evidence="3" key="2">
    <citation type="submission" date="2021-01" db="EMBL/GenBank/DDBJ databases">
        <authorList>
            <person name="Schikora-Tamarit M.A."/>
        </authorList>
    </citation>
    <scope>NUCLEOTIDE SEQUENCE</scope>
    <source>
        <strain evidence="3">CBS6341</strain>
    </source>
</reference>
<dbReference type="AlphaFoldDB" id="A0A9P8T5A8"/>
<evidence type="ECO:0000313" key="3">
    <source>
        <dbReference type="EMBL" id="KAH3666601.1"/>
    </source>
</evidence>
<dbReference type="OrthoDB" id="3981177at2759"/>
<feature type="region of interest" description="Disordered" evidence="1">
    <location>
        <begin position="86"/>
        <end position="127"/>
    </location>
</feature>
<proteinExistence type="predicted"/>
<keyword evidence="2" id="KW-1133">Transmembrane helix</keyword>
<gene>
    <name evidence="3" type="ORF">WICMUC_005585</name>
</gene>
<accession>A0A9P8T5A8</accession>
<keyword evidence="2" id="KW-0812">Transmembrane</keyword>
<organism evidence="3 4">
    <name type="scientific">Wickerhamomyces mucosus</name>
    <dbReference type="NCBI Taxonomy" id="1378264"/>
    <lineage>
        <taxon>Eukaryota</taxon>
        <taxon>Fungi</taxon>
        <taxon>Dikarya</taxon>
        <taxon>Ascomycota</taxon>
        <taxon>Saccharomycotina</taxon>
        <taxon>Saccharomycetes</taxon>
        <taxon>Phaffomycetales</taxon>
        <taxon>Wickerhamomycetaceae</taxon>
        <taxon>Wickerhamomyces</taxon>
    </lineage>
</organism>
<evidence type="ECO:0000256" key="2">
    <source>
        <dbReference type="SAM" id="Phobius"/>
    </source>
</evidence>
<evidence type="ECO:0000256" key="1">
    <source>
        <dbReference type="SAM" id="MobiDB-lite"/>
    </source>
</evidence>
<feature type="transmembrane region" description="Helical" evidence="2">
    <location>
        <begin position="346"/>
        <end position="370"/>
    </location>
</feature>
<dbReference type="Proteomes" id="UP000769528">
    <property type="component" value="Unassembled WGS sequence"/>
</dbReference>